<dbReference type="STRING" id="994479.GCA_000194155_07031"/>
<dbReference type="InterPro" id="IPR036259">
    <property type="entry name" value="MFS_trans_sf"/>
</dbReference>
<evidence type="ECO:0000256" key="6">
    <source>
        <dbReference type="SAM" id="Phobius"/>
    </source>
</evidence>
<reference evidence="8" key="1">
    <citation type="submission" date="2017-12" db="EMBL/GenBank/DDBJ databases">
        <title>Sequencing the genomes of 1000 Actinobacteria strains.</title>
        <authorList>
            <person name="Klenk H.-P."/>
        </authorList>
    </citation>
    <scope>NUCLEOTIDE SEQUENCE [LARGE SCALE GENOMIC DNA]</scope>
    <source>
        <strain evidence="8">DSM 44228</strain>
    </source>
</reference>
<dbReference type="SUPFAM" id="SSF103473">
    <property type="entry name" value="MFS general substrate transporter"/>
    <property type="match status" value="1"/>
</dbReference>
<proteinExistence type="predicted"/>
<evidence type="ECO:0000256" key="1">
    <source>
        <dbReference type="ARBA" id="ARBA00004651"/>
    </source>
</evidence>
<dbReference type="Proteomes" id="UP000233786">
    <property type="component" value="Unassembled WGS sequence"/>
</dbReference>
<feature type="transmembrane region" description="Helical" evidence="6">
    <location>
        <begin position="78"/>
        <end position="95"/>
    </location>
</feature>
<evidence type="ECO:0000256" key="2">
    <source>
        <dbReference type="ARBA" id="ARBA00022448"/>
    </source>
</evidence>
<dbReference type="GO" id="GO:0022857">
    <property type="term" value="F:transmembrane transporter activity"/>
    <property type="evidence" value="ECO:0007669"/>
    <property type="project" value="InterPro"/>
</dbReference>
<dbReference type="RefSeq" id="WP_010314392.1">
    <property type="nucleotide sequence ID" value="NZ_CP171362.1"/>
</dbReference>
<dbReference type="AlphaFoldDB" id="A0A2N3Y5X1"/>
<feature type="transmembrane region" description="Helical" evidence="6">
    <location>
        <begin position="270"/>
        <end position="288"/>
    </location>
</feature>
<keyword evidence="4 6" id="KW-1133">Transmembrane helix</keyword>
<dbReference type="EMBL" id="PJNB01000001">
    <property type="protein sequence ID" value="PKW18305.1"/>
    <property type="molecule type" value="Genomic_DNA"/>
</dbReference>
<keyword evidence="9" id="KW-1185">Reference proteome</keyword>
<feature type="transmembrane region" description="Helical" evidence="6">
    <location>
        <begin position="392"/>
        <end position="415"/>
    </location>
</feature>
<accession>A0A2N3Y5X1</accession>
<protein>
    <submittedName>
        <fullName evidence="8">MFS transporter</fullName>
    </submittedName>
</protein>
<organism evidence="8 9">
    <name type="scientific">Saccharopolyspora spinosa</name>
    <dbReference type="NCBI Taxonomy" id="60894"/>
    <lineage>
        <taxon>Bacteria</taxon>
        <taxon>Bacillati</taxon>
        <taxon>Actinomycetota</taxon>
        <taxon>Actinomycetes</taxon>
        <taxon>Pseudonocardiales</taxon>
        <taxon>Pseudonocardiaceae</taxon>
        <taxon>Saccharopolyspora</taxon>
    </lineage>
</organism>
<keyword evidence="5 6" id="KW-0472">Membrane</keyword>
<feature type="transmembrane region" description="Helical" evidence="6">
    <location>
        <begin position="127"/>
        <end position="144"/>
    </location>
</feature>
<sequence length="456" mass="48417">MTESSSQSTTSSVGRVANPEKSVQFDDVPFGRFHLHVAVSGSGGQFSDGYILGIVGISLVTATSVLGLNAIWLGLLGAASMLGLLVGSLFSGYLIDRIGRRPIFAFDMIVLAILSLVQFWVAAPWQLFVLRLLLGVVLGADYAASKTLVSEFAPRQTRGRMMSLLALSWAAGYAAAYLVGYFIVSLDVGDGAWRWMLASSAVPAVAILLARIGIPESPRWLVAKGRAQEATAILQVKLGSHVTIGADAPGRAKENGNTFRRLFQPPLRRRTILICVFYACHIMPYFALSTFSPRILKALGVSDPYFGGAIYNLLLLAGAVVGMLVIDRIARRSFLVGSFAASAVLLFPLSVLNLPTSVTIALFAVLAFALSARDTLAFIYPQELFPTDLRGTGVGTAVAASRVGASISTFLLPVVSEFLGIHVAMLACVVVLVLGGGACYFYAPETGKSRLGATNE</sequence>
<evidence type="ECO:0000313" key="8">
    <source>
        <dbReference type="EMBL" id="PKW18305.1"/>
    </source>
</evidence>
<dbReference type="PANTHER" id="PTHR23511">
    <property type="entry name" value="SYNAPTIC VESICLE GLYCOPROTEIN 2"/>
    <property type="match status" value="1"/>
</dbReference>
<evidence type="ECO:0000256" key="5">
    <source>
        <dbReference type="ARBA" id="ARBA00023136"/>
    </source>
</evidence>
<evidence type="ECO:0000256" key="4">
    <source>
        <dbReference type="ARBA" id="ARBA00022989"/>
    </source>
</evidence>
<dbReference type="CDD" id="cd17316">
    <property type="entry name" value="MFS_SV2_like"/>
    <property type="match status" value="1"/>
</dbReference>
<evidence type="ECO:0000259" key="7">
    <source>
        <dbReference type="PROSITE" id="PS50850"/>
    </source>
</evidence>
<keyword evidence="3 6" id="KW-0812">Transmembrane</keyword>
<feature type="domain" description="Major facilitator superfamily (MFS) profile" evidence="7">
    <location>
        <begin position="37"/>
        <end position="447"/>
    </location>
</feature>
<dbReference type="PANTHER" id="PTHR23511:SF34">
    <property type="entry name" value="SYNAPTIC VESICLE GLYCOPROTEIN 2"/>
    <property type="match status" value="1"/>
</dbReference>
<feature type="transmembrane region" description="Helical" evidence="6">
    <location>
        <begin position="102"/>
        <end position="121"/>
    </location>
</feature>
<feature type="transmembrane region" description="Helical" evidence="6">
    <location>
        <begin position="164"/>
        <end position="183"/>
    </location>
</feature>
<keyword evidence="2" id="KW-0813">Transport</keyword>
<dbReference type="GO" id="GO:0005886">
    <property type="term" value="C:plasma membrane"/>
    <property type="evidence" value="ECO:0007669"/>
    <property type="project" value="UniProtKB-SubCell"/>
</dbReference>
<feature type="transmembrane region" description="Helical" evidence="6">
    <location>
        <begin position="308"/>
        <end position="326"/>
    </location>
</feature>
<name>A0A2N3Y5X1_SACSN</name>
<dbReference type="PROSITE" id="PS50850">
    <property type="entry name" value="MFS"/>
    <property type="match status" value="1"/>
</dbReference>
<dbReference type="InterPro" id="IPR020846">
    <property type="entry name" value="MFS_dom"/>
</dbReference>
<feature type="transmembrane region" description="Helical" evidence="6">
    <location>
        <begin position="333"/>
        <end position="352"/>
    </location>
</feature>
<feature type="transmembrane region" description="Helical" evidence="6">
    <location>
        <begin position="50"/>
        <end position="72"/>
    </location>
</feature>
<evidence type="ECO:0000313" key="9">
    <source>
        <dbReference type="Proteomes" id="UP000233786"/>
    </source>
</evidence>
<dbReference type="InterPro" id="IPR005828">
    <property type="entry name" value="MFS_sugar_transport-like"/>
</dbReference>
<comment type="caution">
    <text evidence="8">The sequence shown here is derived from an EMBL/GenBank/DDBJ whole genome shotgun (WGS) entry which is preliminary data.</text>
</comment>
<gene>
    <name evidence="8" type="ORF">A8926_6377</name>
</gene>
<comment type="subcellular location">
    <subcellularLocation>
        <location evidence="1">Cell membrane</location>
        <topology evidence="1">Multi-pass membrane protein</topology>
    </subcellularLocation>
</comment>
<dbReference type="Pfam" id="PF00083">
    <property type="entry name" value="Sugar_tr"/>
    <property type="match status" value="1"/>
</dbReference>
<dbReference type="Gene3D" id="1.20.1250.20">
    <property type="entry name" value="MFS general substrate transporter like domains"/>
    <property type="match status" value="1"/>
</dbReference>
<feature type="transmembrane region" description="Helical" evidence="6">
    <location>
        <begin position="358"/>
        <end position="380"/>
    </location>
</feature>
<evidence type="ECO:0000256" key="3">
    <source>
        <dbReference type="ARBA" id="ARBA00022692"/>
    </source>
</evidence>
<feature type="transmembrane region" description="Helical" evidence="6">
    <location>
        <begin position="421"/>
        <end position="443"/>
    </location>
</feature>
<feature type="transmembrane region" description="Helical" evidence="6">
    <location>
        <begin position="195"/>
        <end position="214"/>
    </location>
</feature>